<feature type="transmembrane region" description="Helical" evidence="1">
    <location>
        <begin position="7"/>
        <end position="24"/>
    </location>
</feature>
<evidence type="ECO:0000313" key="2">
    <source>
        <dbReference type="EMBL" id="GJD94537.1"/>
    </source>
</evidence>
<dbReference type="Proteomes" id="UP001055125">
    <property type="component" value="Unassembled WGS sequence"/>
</dbReference>
<keyword evidence="3" id="KW-1185">Reference proteome</keyword>
<protein>
    <submittedName>
        <fullName evidence="2">Uncharacterized protein</fullName>
    </submittedName>
</protein>
<feature type="transmembrane region" description="Helical" evidence="1">
    <location>
        <begin position="30"/>
        <end position="48"/>
    </location>
</feature>
<evidence type="ECO:0000256" key="1">
    <source>
        <dbReference type="SAM" id="Phobius"/>
    </source>
</evidence>
<keyword evidence="1" id="KW-1133">Transmembrane helix</keyword>
<dbReference type="RefSeq" id="WP_238243713.1">
    <property type="nucleotide sequence ID" value="NZ_BPQP01000025.1"/>
</dbReference>
<evidence type="ECO:0000313" key="3">
    <source>
        <dbReference type="Proteomes" id="UP001055125"/>
    </source>
</evidence>
<comment type="caution">
    <text evidence="2">The sequence shown here is derived from an EMBL/GenBank/DDBJ whole genome shotgun (WGS) entry which is preliminary data.</text>
</comment>
<proteinExistence type="predicted"/>
<name>A0ABQ4RWG4_9HYPH</name>
<keyword evidence="1" id="KW-0472">Membrane</keyword>
<organism evidence="2 3">
    <name type="scientific">Methylobacterium iners</name>
    <dbReference type="NCBI Taxonomy" id="418707"/>
    <lineage>
        <taxon>Bacteria</taxon>
        <taxon>Pseudomonadati</taxon>
        <taxon>Pseudomonadota</taxon>
        <taxon>Alphaproteobacteria</taxon>
        <taxon>Hyphomicrobiales</taxon>
        <taxon>Methylobacteriaceae</taxon>
        <taxon>Methylobacterium</taxon>
    </lineage>
</organism>
<keyword evidence="1" id="KW-0812">Transmembrane</keyword>
<reference evidence="2" key="1">
    <citation type="journal article" date="2021" name="Front. Microbiol.">
        <title>Comprehensive Comparative Genomics and Phenotyping of Methylobacterium Species.</title>
        <authorList>
            <person name="Alessa O."/>
            <person name="Ogura Y."/>
            <person name="Fujitani Y."/>
            <person name="Takami H."/>
            <person name="Hayashi T."/>
            <person name="Sahin N."/>
            <person name="Tani A."/>
        </authorList>
    </citation>
    <scope>NUCLEOTIDE SEQUENCE</scope>
    <source>
        <strain evidence="2">DSM 19015</strain>
    </source>
</reference>
<reference evidence="2" key="2">
    <citation type="submission" date="2021-08" db="EMBL/GenBank/DDBJ databases">
        <authorList>
            <person name="Tani A."/>
            <person name="Ola A."/>
            <person name="Ogura Y."/>
            <person name="Katsura K."/>
            <person name="Hayashi T."/>
        </authorList>
    </citation>
    <scope>NUCLEOTIDE SEQUENCE</scope>
    <source>
        <strain evidence="2">DSM 19015</strain>
    </source>
</reference>
<gene>
    <name evidence="2" type="ORF">OCOJLMKI_1740</name>
</gene>
<dbReference type="EMBL" id="BPQP01000025">
    <property type="protein sequence ID" value="GJD94537.1"/>
    <property type="molecule type" value="Genomic_DNA"/>
</dbReference>
<accession>A0ABQ4RWG4</accession>
<sequence length="49" mass="5206">MTGLETTFILIGLFAFIAAIAYAAEGGPVWMIAAVIIAGIAAIVRWRVR</sequence>